<protein>
    <submittedName>
        <fullName evidence="1">Excreted virulence factor EspC, type VII ESX diderm</fullName>
    </submittedName>
</protein>
<reference evidence="2" key="1">
    <citation type="submission" date="2016-10" db="EMBL/GenBank/DDBJ databases">
        <authorList>
            <person name="Varghese N."/>
            <person name="Submissions S."/>
        </authorList>
    </citation>
    <scope>NUCLEOTIDE SEQUENCE [LARGE SCALE GENOMIC DNA]</scope>
    <source>
        <strain evidence="2">CGMCC 4.5579</strain>
    </source>
</reference>
<dbReference type="Pfam" id="PF10824">
    <property type="entry name" value="T7SS_ESX_EspC"/>
    <property type="match status" value="1"/>
</dbReference>
<gene>
    <name evidence="1" type="ORF">SAMN05421810_11147</name>
</gene>
<name>A0A1I6A3F3_9PSEU</name>
<dbReference type="Proteomes" id="UP000198727">
    <property type="component" value="Unassembled WGS sequence"/>
</dbReference>
<dbReference type="OrthoDB" id="3688292at2"/>
<accession>A0A1I6A3F3</accession>
<dbReference type="GO" id="GO:0009306">
    <property type="term" value="P:protein secretion"/>
    <property type="evidence" value="ECO:0007669"/>
    <property type="project" value="InterPro"/>
</dbReference>
<dbReference type="AlphaFoldDB" id="A0A1I6A3F3"/>
<dbReference type="STRING" id="587909.SAMN05421810_11147"/>
<proteinExistence type="predicted"/>
<dbReference type="InterPro" id="IPR022536">
    <property type="entry name" value="EspC"/>
</dbReference>
<dbReference type="EMBL" id="FOWW01000011">
    <property type="protein sequence ID" value="SFQ63202.1"/>
    <property type="molecule type" value="Genomic_DNA"/>
</dbReference>
<sequence length="113" mass="12677">MEGYRVELEALRRYSRDLAGNKTAVNRVSGLVGQADVGNESWGVVGLFVKERYTDMLTDLKELLTEVETGLQSASDKIGKAAEMYQEADERHRKALAKIVEEFDATVIREIRA</sequence>
<evidence type="ECO:0000313" key="1">
    <source>
        <dbReference type="EMBL" id="SFQ63202.1"/>
    </source>
</evidence>
<evidence type="ECO:0000313" key="2">
    <source>
        <dbReference type="Proteomes" id="UP000198727"/>
    </source>
</evidence>
<organism evidence="1 2">
    <name type="scientific">Amycolatopsis arida</name>
    <dbReference type="NCBI Taxonomy" id="587909"/>
    <lineage>
        <taxon>Bacteria</taxon>
        <taxon>Bacillati</taxon>
        <taxon>Actinomycetota</taxon>
        <taxon>Actinomycetes</taxon>
        <taxon>Pseudonocardiales</taxon>
        <taxon>Pseudonocardiaceae</taxon>
        <taxon>Amycolatopsis</taxon>
    </lineage>
</organism>
<keyword evidence="2" id="KW-1185">Reference proteome</keyword>
<dbReference type="RefSeq" id="WP_092535290.1">
    <property type="nucleotide sequence ID" value="NZ_FOWW01000011.1"/>
</dbReference>